<dbReference type="Proteomes" id="UP000236743">
    <property type="component" value="Unassembled WGS sequence"/>
</dbReference>
<dbReference type="InterPro" id="IPR002823">
    <property type="entry name" value="DUF112_TM"/>
</dbReference>
<feature type="transmembrane region" description="Helical" evidence="1">
    <location>
        <begin position="60"/>
        <end position="82"/>
    </location>
</feature>
<gene>
    <name evidence="3" type="ORF">SAMN04488115_104240</name>
</gene>
<feature type="transmembrane region" description="Helical" evidence="1">
    <location>
        <begin position="20"/>
        <end position="48"/>
    </location>
</feature>
<keyword evidence="1" id="KW-0812">Transmembrane</keyword>
<dbReference type="AlphaFoldDB" id="A0A1H5Z3V4"/>
<organism evidence="3 4">
    <name type="scientific">Bosea lathyri</name>
    <dbReference type="NCBI Taxonomy" id="1036778"/>
    <lineage>
        <taxon>Bacteria</taxon>
        <taxon>Pseudomonadati</taxon>
        <taxon>Pseudomonadota</taxon>
        <taxon>Alphaproteobacteria</taxon>
        <taxon>Hyphomicrobiales</taxon>
        <taxon>Boseaceae</taxon>
        <taxon>Bosea</taxon>
    </lineage>
</organism>
<feature type="domain" description="DUF112" evidence="2">
    <location>
        <begin position="20"/>
        <end position="438"/>
    </location>
</feature>
<keyword evidence="4" id="KW-1185">Reference proteome</keyword>
<proteinExistence type="predicted"/>
<keyword evidence="1" id="KW-0472">Membrane</keyword>
<evidence type="ECO:0000313" key="3">
    <source>
        <dbReference type="EMBL" id="SEG31011.1"/>
    </source>
</evidence>
<feature type="transmembrane region" description="Helical" evidence="1">
    <location>
        <begin position="138"/>
        <end position="162"/>
    </location>
</feature>
<evidence type="ECO:0000256" key="1">
    <source>
        <dbReference type="SAM" id="Phobius"/>
    </source>
</evidence>
<feature type="transmembrane region" description="Helical" evidence="1">
    <location>
        <begin position="107"/>
        <end position="132"/>
    </location>
</feature>
<name>A0A1H5Z3V4_9HYPH</name>
<feature type="transmembrane region" description="Helical" evidence="1">
    <location>
        <begin position="204"/>
        <end position="223"/>
    </location>
</feature>
<feature type="transmembrane region" description="Helical" evidence="1">
    <location>
        <begin position="167"/>
        <end position="184"/>
    </location>
</feature>
<protein>
    <submittedName>
        <fullName evidence="3">Putative tricarboxylic transport membrane protein</fullName>
    </submittedName>
</protein>
<dbReference type="PANTHER" id="PTHR35342:SF5">
    <property type="entry name" value="TRICARBOXYLIC TRANSPORT PROTEIN"/>
    <property type="match status" value="1"/>
</dbReference>
<dbReference type="OrthoDB" id="7323395at2"/>
<evidence type="ECO:0000259" key="2">
    <source>
        <dbReference type="Pfam" id="PF01970"/>
    </source>
</evidence>
<feature type="transmembrane region" description="Helical" evidence="1">
    <location>
        <begin position="392"/>
        <end position="412"/>
    </location>
</feature>
<evidence type="ECO:0000313" key="4">
    <source>
        <dbReference type="Proteomes" id="UP000236743"/>
    </source>
</evidence>
<feature type="transmembrane region" description="Helical" evidence="1">
    <location>
        <begin position="465"/>
        <end position="488"/>
    </location>
</feature>
<dbReference type="Pfam" id="PF01970">
    <property type="entry name" value="TctA"/>
    <property type="match status" value="1"/>
</dbReference>
<keyword evidence="1" id="KW-1133">Transmembrane helix</keyword>
<reference evidence="3 4" key="1">
    <citation type="submission" date="2016-10" db="EMBL/GenBank/DDBJ databases">
        <authorList>
            <person name="de Groot N.N."/>
        </authorList>
    </citation>
    <scope>NUCLEOTIDE SEQUENCE [LARGE SCALE GENOMIC DNA]</scope>
    <source>
        <strain evidence="3 4">DSM 26656</strain>
    </source>
</reference>
<dbReference type="RefSeq" id="WP_103872676.1">
    <property type="nucleotide sequence ID" value="NZ_FNUY01000004.1"/>
</dbReference>
<dbReference type="PANTHER" id="PTHR35342">
    <property type="entry name" value="TRICARBOXYLIC TRANSPORT PROTEIN"/>
    <property type="match status" value="1"/>
</dbReference>
<sequence>MSTFELLMQGFGVALQPINLLMAFIGSVLGTAIGVLPGIGPALTIALLMPVTTQLEPASAFIMFAGILYGAMYGGSTTSILLNTPGESGSMMTALEGNQMARRGRGAAALATAAIGSFIAGTIGTILLSFVAPSVSELAFIFGPQDYFALMILSFTTISVVLGNSRLRGMIAVTIGLGLGVIGIDAQTGQSRMTFGSLDLLDGIPFTIVLVSLFAVGEIMFVASRSLARTEGTNPLKGGIWMTREDWKRSWKPWLRGTALGFPIGVLPAGGSEIPTFLSYAVEKRLSKHPEEFGSGAIEGVAGPEAANNAAAAGILVPLLTLGLPTSATSAILLSAFQGYGLQPGPLLFVNNAQLVWGLIASLYIGNLMLIVLNLPLAGVWVRLLMIPRPQLYAGIMIFALVGVWGLSTSWFDLLLMFLMGLLGFVMRVYDFPTAPVLIGLILGPMAEQQLRRALAISQGDPSTLVATPISASLLAIAVLILVGPPLFRYLAGRGRPARGRSALATPDSNPAQ</sequence>
<feature type="transmembrane region" description="Helical" evidence="1">
    <location>
        <begin position="357"/>
        <end position="380"/>
    </location>
</feature>
<accession>A0A1H5Z3V4</accession>
<dbReference type="EMBL" id="FNUY01000004">
    <property type="protein sequence ID" value="SEG31011.1"/>
    <property type="molecule type" value="Genomic_DNA"/>
</dbReference>
<feature type="transmembrane region" description="Helical" evidence="1">
    <location>
        <begin position="315"/>
        <end position="337"/>
    </location>
</feature>